<sequence>MEAIPLVCIDSVVGILDDFQPLKDVSSNWATVATTHDQNRQNFGLTLITNGEEIVFSLSQNNLVLSEARVSHLLDTNKKFLRCVELEVLESTDLLTTRSSWTITFEEIQTKFLSLFLPHLAGNRFACSSKHWQLMDLVYPVMEPKRIQFLDLAYDGAQSEAFLQHQINEKNFLRKIRLRESWPVSYLLLLDSAIREKQCFELNLMETPFVLDFNFVNGILQHWMAKPGRTDTLRLIGQFGFDVKDLLKEDRSDYSVSSASVLSQHADGSPLTIVHVAVLPIINVCDSDDDEDDD</sequence>
<dbReference type="EMBL" id="AZBU02000006">
    <property type="protein sequence ID" value="TKR72311.1"/>
    <property type="molecule type" value="Genomic_DNA"/>
</dbReference>
<comment type="caution">
    <text evidence="1">The sequence shown here is derived from an EMBL/GenBank/DDBJ whole genome shotgun (WGS) entry which is preliminary data.</text>
</comment>
<keyword evidence="2" id="KW-1185">Reference proteome</keyword>
<evidence type="ECO:0008006" key="3">
    <source>
        <dbReference type="Google" id="ProtNLM"/>
    </source>
</evidence>
<proteinExistence type="predicted"/>
<name>A0A4U5MRM2_STECR</name>
<reference evidence="1 2" key="1">
    <citation type="journal article" date="2015" name="Genome Biol.">
        <title>Comparative genomics of Steinernema reveals deeply conserved gene regulatory networks.</title>
        <authorList>
            <person name="Dillman A.R."/>
            <person name="Macchietto M."/>
            <person name="Porter C.F."/>
            <person name="Rogers A."/>
            <person name="Williams B."/>
            <person name="Antoshechkin I."/>
            <person name="Lee M.M."/>
            <person name="Goodwin Z."/>
            <person name="Lu X."/>
            <person name="Lewis E.E."/>
            <person name="Goodrich-Blair H."/>
            <person name="Stock S.P."/>
            <person name="Adams B.J."/>
            <person name="Sternberg P.W."/>
            <person name="Mortazavi A."/>
        </authorList>
    </citation>
    <scope>NUCLEOTIDE SEQUENCE [LARGE SCALE GENOMIC DNA]</scope>
    <source>
        <strain evidence="1 2">ALL</strain>
    </source>
</reference>
<dbReference type="AlphaFoldDB" id="A0A4U5MRM2"/>
<gene>
    <name evidence="1" type="ORF">L596_019782</name>
</gene>
<reference evidence="1 2" key="2">
    <citation type="journal article" date="2019" name="G3 (Bethesda)">
        <title>Hybrid Assembly of the Genome of the Entomopathogenic Nematode Steinernema carpocapsae Identifies the X-Chromosome.</title>
        <authorList>
            <person name="Serra L."/>
            <person name="Macchietto M."/>
            <person name="Macias-Munoz A."/>
            <person name="McGill C.J."/>
            <person name="Rodriguez I.M."/>
            <person name="Rodriguez B."/>
            <person name="Murad R."/>
            <person name="Mortazavi A."/>
        </authorList>
    </citation>
    <scope>NUCLEOTIDE SEQUENCE [LARGE SCALE GENOMIC DNA]</scope>
    <source>
        <strain evidence="1 2">ALL</strain>
    </source>
</reference>
<accession>A0A4U5MRM2</accession>
<organism evidence="1 2">
    <name type="scientific">Steinernema carpocapsae</name>
    <name type="common">Entomopathogenic nematode</name>
    <dbReference type="NCBI Taxonomy" id="34508"/>
    <lineage>
        <taxon>Eukaryota</taxon>
        <taxon>Metazoa</taxon>
        <taxon>Ecdysozoa</taxon>
        <taxon>Nematoda</taxon>
        <taxon>Chromadorea</taxon>
        <taxon>Rhabditida</taxon>
        <taxon>Tylenchina</taxon>
        <taxon>Panagrolaimomorpha</taxon>
        <taxon>Strongyloidoidea</taxon>
        <taxon>Steinernematidae</taxon>
        <taxon>Steinernema</taxon>
    </lineage>
</organism>
<dbReference type="Proteomes" id="UP000298663">
    <property type="component" value="Unassembled WGS sequence"/>
</dbReference>
<evidence type="ECO:0000313" key="2">
    <source>
        <dbReference type="Proteomes" id="UP000298663"/>
    </source>
</evidence>
<evidence type="ECO:0000313" key="1">
    <source>
        <dbReference type="EMBL" id="TKR72311.1"/>
    </source>
</evidence>
<protein>
    <recommendedName>
        <fullName evidence="3">F-box associated domain-containing protein</fullName>
    </recommendedName>
</protein>